<dbReference type="SMART" id="SM00448">
    <property type="entry name" value="REC"/>
    <property type="match status" value="2"/>
</dbReference>
<dbReference type="InterPro" id="IPR005467">
    <property type="entry name" value="His_kinase_dom"/>
</dbReference>
<gene>
    <name evidence="10" type="ORF">GEV02_13450</name>
</gene>
<dbReference type="FunFam" id="1.10.287.130:FF:000045">
    <property type="entry name" value="Two-component system sensor histidine kinase/response regulator"/>
    <property type="match status" value="1"/>
</dbReference>
<dbReference type="Proteomes" id="UP000440498">
    <property type="component" value="Unassembled WGS sequence"/>
</dbReference>
<dbReference type="InterPro" id="IPR036890">
    <property type="entry name" value="HATPase_C_sf"/>
</dbReference>
<feature type="domain" description="Histidine kinase" evidence="8">
    <location>
        <begin position="346"/>
        <end position="564"/>
    </location>
</feature>
<dbReference type="SUPFAM" id="SSF55785">
    <property type="entry name" value="PYP-like sensor domain (PAS domain)"/>
    <property type="match status" value="1"/>
</dbReference>
<dbReference type="Gene3D" id="1.10.287.130">
    <property type="match status" value="2"/>
</dbReference>
<dbReference type="SUPFAM" id="SSF52172">
    <property type="entry name" value="CheY-like"/>
    <property type="match status" value="2"/>
</dbReference>
<feature type="modified residue" description="4-aspartylphosphate" evidence="7">
    <location>
        <position position="661"/>
    </location>
</feature>
<keyword evidence="11" id="KW-1185">Reference proteome</keyword>
<dbReference type="PANTHER" id="PTHR43547">
    <property type="entry name" value="TWO-COMPONENT HISTIDINE KINASE"/>
    <property type="match status" value="1"/>
</dbReference>
<reference evidence="10 11" key="1">
    <citation type="submission" date="2019-10" db="EMBL/GenBank/DDBJ databases">
        <title>Two novel species isolated from a subtropical stream in China.</title>
        <authorList>
            <person name="Lu H."/>
        </authorList>
    </citation>
    <scope>NUCLEOTIDE SEQUENCE [LARGE SCALE GENOMIC DNA]</scope>
    <source>
        <strain evidence="10 11">FT29W</strain>
    </source>
</reference>
<dbReference type="Pfam" id="PF02518">
    <property type="entry name" value="HATPase_c"/>
    <property type="match status" value="2"/>
</dbReference>
<dbReference type="PRINTS" id="PR00344">
    <property type="entry name" value="BCTRLSENSOR"/>
</dbReference>
<dbReference type="GO" id="GO:0000155">
    <property type="term" value="F:phosphorelay sensor kinase activity"/>
    <property type="evidence" value="ECO:0007669"/>
    <property type="project" value="InterPro"/>
</dbReference>
<dbReference type="Pfam" id="PF08448">
    <property type="entry name" value="PAS_4"/>
    <property type="match status" value="1"/>
</dbReference>
<dbReference type="InterPro" id="IPR036097">
    <property type="entry name" value="HisK_dim/P_sf"/>
</dbReference>
<dbReference type="SUPFAM" id="SSF55781">
    <property type="entry name" value="GAF domain-like"/>
    <property type="match status" value="1"/>
</dbReference>
<evidence type="ECO:0000256" key="7">
    <source>
        <dbReference type="PROSITE-ProRule" id="PRU00169"/>
    </source>
</evidence>
<feature type="domain" description="Response regulatory" evidence="9">
    <location>
        <begin position="613"/>
        <end position="728"/>
    </location>
</feature>
<keyword evidence="6" id="KW-0418">Kinase</keyword>
<dbReference type="PROSITE" id="PS50110">
    <property type="entry name" value="RESPONSE_REGULATORY"/>
    <property type="match status" value="2"/>
</dbReference>
<dbReference type="PANTHER" id="PTHR43547:SF2">
    <property type="entry name" value="HYBRID SIGNAL TRANSDUCTION HISTIDINE KINASE C"/>
    <property type="match status" value="1"/>
</dbReference>
<sequence length="1242" mass="133724">MNQQPGSQPPIPDFLTAPGVLGAQIQAYDWSQTPLGPIADWPQSLKAVVSLMLSSPQPMWMGWGEQATFLYNDAYINVLTAAKHPWALGQPAADVWAEIWDYCGPLVDRVFHHGVATLADDVRLFMRRADFLEEMFYSFSYSPVRDESGRVAGLFCPNLDVTAKHLNARRLRTLSDVSSRSLQEKTVLDACASTIAALAGNPDDLSFAQLYLANPDGGPAQLVGATHAGMDAACFPVAEVIAGGVGREVALGPVAGLPRGLANQALRQALVLPLAGVGAGNQAAVGALVLGVSAARKLDDDYRSFLGLIATQAGNAIQQARATEGERLRVVALAELDQAKTQFFSNVSHEFRTPLTLLLGPLEEALDDVGQPLPPAQRERLQLMHRNGLRLQKLVNTLLDFSRVQAGRARANFVPTDLAALTSDLASSFRSAVEGAGMRLAVDCPPLASPVYVDRTMWEKIVLNLLSNAFKFTFEGEIRVSLRGAGQQVRLCVADSGTGIAPDQVPRLFERFHRVEGARSRTHEGSGIGLALVNDLVTLHGGEIVVRSELGSGTEFCVAIPLGTAHLDPAQIGEPEPAQQQTTRAYLAEVEGWTQPASAPRAAALSDAAKRGRLLIVDDNADMRDYLQRLLEAEWQVEVRTNGVEALEAMARQAPDMILSDVMMPQLDGFGLLAAVRANPAVRGTPFILLSARAGEEARLEGLQAGADDYLVKPFSGRELVTRIDLLRQRQQARTVEQAVARRTQSIFSQAPVAIAILRGPQHVFEQANEYYQELVGHRPLAGLPIRAALPELAGQGIYELLDGVLATGQPYVGRSMLVRLMRGQPAQLADCYFDFVYQPLLDDAGLPEGVAVVVFEVTELANAKRAAEQASRAKDEFLAMLGHELRNPLAPIVTALQLMQLRGGDYAVKERAVIERQTNHLVALVDDLLDVSRVAEGKIHLRRQPVQMAEVVARAIETASPLIEQKRHVLELDVPSGGLAVMADPSRCAQVVANLLTNAAKYTEPEGRLSVRVWRDGDEVAVQVRDNGIGISAEMLGSVFDLFVQERQALSRSQGGLGLGLTIAKSMVTLHGGRLQAHSDGIGCGSTFTMYIPVLEQAADQPAAAAAPAGSGIAAPADGMRIMVVDDNEDAARALGEALEMLGYSVQVVFSAPAALELAPLLRPDLCLLDIGLPGMDGYELAGRLRQQAAHGNGNPRLFAVTGYGQDADRRRAMEAGFERHLTKPINLARLDAMLRGVIEE</sequence>
<evidence type="ECO:0000259" key="9">
    <source>
        <dbReference type="PROSITE" id="PS50110"/>
    </source>
</evidence>
<dbReference type="PROSITE" id="PS50109">
    <property type="entry name" value="HIS_KIN"/>
    <property type="match status" value="2"/>
</dbReference>
<protein>
    <recommendedName>
        <fullName evidence="3">histidine kinase</fullName>
        <ecNumber evidence="3">2.7.13.3</ecNumber>
    </recommendedName>
</protein>
<evidence type="ECO:0000256" key="2">
    <source>
        <dbReference type="ARBA" id="ARBA00004429"/>
    </source>
</evidence>
<dbReference type="Gene3D" id="3.30.565.10">
    <property type="entry name" value="Histidine kinase-like ATPase, C-terminal domain"/>
    <property type="match status" value="2"/>
</dbReference>
<dbReference type="AlphaFoldDB" id="A0A6A7N2D8"/>
<evidence type="ECO:0000256" key="6">
    <source>
        <dbReference type="ARBA" id="ARBA00022777"/>
    </source>
</evidence>
<comment type="subcellular location">
    <subcellularLocation>
        <location evidence="2">Cell inner membrane</location>
        <topology evidence="2">Multi-pass membrane protein</topology>
    </subcellularLocation>
</comment>
<dbReference type="SUPFAM" id="SSF47384">
    <property type="entry name" value="Homodimeric domain of signal transducing histidine kinase"/>
    <property type="match status" value="2"/>
</dbReference>
<keyword evidence="5" id="KW-0808">Transferase</keyword>
<dbReference type="InterPro" id="IPR011006">
    <property type="entry name" value="CheY-like_superfamily"/>
</dbReference>
<dbReference type="InterPro" id="IPR029016">
    <property type="entry name" value="GAF-like_dom_sf"/>
</dbReference>
<dbReference type="Pfam" id="PF00512">
    <property type="entry name" value="HisKA"/>
    <property type="match status" value="2"/>
</dbReference>
<evidence type="ECO:0000256" key="5">
    <source>
        <dbReference type="ARBA" id="ARBA00022679"/>
    </source>
</evidence>
<feature type="domain" description="Histidine kinase" evidence="8">
    <location>
        <begin position="881"/>
        <end position="1097"/>
    </location>
</feature>
<dbReference type="EMBL" id="WHUG01000004">
    <property type="protein sequence ID" value="MQA39156.1"/>
    <property type="molecule type" value="Genomic_DNA"/>
</dbReference>
<feature type="domain" description="Response regulatory" evidence="9">
    <location>
        <begin position="1122"/>
        <end position="1240"/>
    </location>
</feature>
<keyword evidence="4 7" id="KW-0597">Phosphoprotein</keyword>
<evidence type="ECO:0000256" key="3">
    <source>
        <dbReference type="ARBA" id="ARBA00012438"/>
    </source>
</evidence>
<dbReference type="InterPro" id="IPR013656">
    <property type="entry name" value="PAS_4"/>
</dbReference>
<dbReference type="FunFam" id="3.30.565.10:FF:000006">
    <property type="entry name" value="Sensor histidine kinase WalK"/>
    <property type="match status" value="2"/>
</dbReference>
<dbReference type="Gene3D" id="3.30.450.40">
    <property type="match status" value="1"/>
</dbReference>
<dbReference type="CDD" id="cd00082">
    <property type="entry name" value="HisKA"/>
    <property type="match status" value="2"/>
</dbReference>
<dbReference type="InterPro" id="IPR035965">
    <property type="entry name" value="PAS-like_dom_sf"/>
</dbReference>
<dbReference type="Pfam" id="PF00072">
    <property type="entry name" value="Response_reg"/>
    <property type="match status" value="2"/>
</dbReference>
<comment type="caution">
    <text evidence="10">The sequence shown here is derived from an EMBL/GenBank/DDBJ whole genome shotgun (WGS) entry which is preliminary data.</text>
</comment>
<evidence type="ECO:0000313" key="11">
    <source>
        <dbReference type="Proteomes" id="UP000440498"/>
    </source>
</evidence>
<dbReference type="InterPro" id="IPR001789">
    <property type="entry name" value="Sig_transdc_resp-reg_receiver"/>
</dbReference>
<dbReference type="CDD" id="cd16922">
    <property type="entry name" value="HATPase_EvgS-ArcB-TorS-like"/>
    <property type="match status" value="1"/>
</dbReference>
<comment type="catalytic activity">
    <reaction evidence="1">
        <text>ATP + protein L-histidine = ADP + protein N-phospho-L-histidine.</text>
        <dbReference type="EC" id="2.7.13.3"/>
    </reaction>
</comment>
<proteinExistence type="predicted"/>
<dbReference type="RefSeq" id="WP_152838434.1">
    <property type="nucleotide sequence ID" value="NZ_WHUG01000004.1"/>
</dbReference>
<dbReference type="GO" id="GO:0005886">
    <property type="term" value="C:plasma membrane"/>
    <property type="evidence" value="ECO:0007669"/>
    <property type="project" value="UniProtKB-SubCell"/>
</dbReference>
<dbReference type="Gene3D" id="3.30.450.20">
    <property type="entry name" value="PAS domain"/>
    <property type="match status" value="2"/>
</dbReference>
<name>A0A6A7N2D8_9BURK</name>
<dbReference type="SMART" id="SM00387">
    <property type="entry name" value="HATPase_c"/>
    <property type="match status" value="2"/>
</dbReference>
<evidence type="ECO:0000313" key="10">
    <source>
        <dbReference type="EMBL" id="MQA39156.1"/>
    </source>
</evidence>
<dbReference type="InterPro" id="IPR003594">
    <property type="entry name" value="HATPase_dom"/>
</dbReference>
<dbReference type="InterPro" id="IPR003661">
    <property type="entry name" value="HisK_dim/P_dom"/>
</dbReference>
<dbReference type="CDD" id="cd17580">
    <property type="entry name" value="REC_2_DhkD-like"/>
    <property type="match status" value="1"/>
</dbReference>
<dbReference type="EC" id="2.7.13.3" evidence="3"/>
<dbReference type="CDD" id="cd00075">
    <property type="entry name" value="HATPase"/>
    <property type="match status" value="1"/>
</dbReference>
<evidence type="ECO:0000256" key="1">
    <source>
        <dbReference type="ARBA" id="ARBA00000085"/>
    </source>
</evidence>
<dbReference type="InterPro" id="IPR004358">
    <property type="entry name" value="Sig_transdc_His_kin-like_C"/>
</dbReference>
<evidence type="ECO:0000256" key="4">
    <source>
        <dbReference type="ARBA" id="ARBA00022553"/>
    </source>
</evidence>
<organism evidence="10 11">
    <name type="scientific">Rugamonas aquatica</name>
    <dbReference type="NCBI Taxonomy" id="2743357"/>
    <lineage>
        <taxon>Bacteria</taxon>
        <taxon>Pseudomonadati</taxon>
        <taxon>Pseudomonadota</taxon>
        <taxon>Betaproteobacteria</taxon>
        <taxon>Burkholderiales</taxon>
        <taxon>Oxalobacteraceae</taxon>
        <taxon>Telluria group</taxon>
        <taxon>Rugamonas</taxon>
    </lineage>
</organism>
<evidence type="ECO:0000259" key="8">
    <source>
        <dbReference type="PROSITE" id="PS50109"/>
    </source>
</evidence>
<dbReference type="Gene3D" id="3.40.50.2300">
    <property type="match status" value="2"/>
</dbReference>
<dbReference type="CDD" id="cd17574">
    <property type="entry name" value="REC_OmpR"/>
    <property type="match status" value="1"/>
</dbReference>
<dbReference type="SUPFAM" id="SSF55874">
    <property type="entry name" value="ATPase domain of HSP90 chaperone/DNA topoisomerase II/histidine kinase"/>
    <property type="match status" value="2"/>
</dbReference>
<feature type="modified residue" description="4-aspartylphosphate" evidence="7">
    <location>
        <position position="1171"/>
    </location>
</feature>
<dbReference type="SMART" id="SM00388">
    <property type="entry name" value="HisKA"/>
    <property type="match status" value="2"/>
</dbReference>
<accession>A0A6A7N2D8</accession>